<dbReference type="InterPro" id="IPR016181">
    <property type="entry name" value="Acyl_CoA_acyltransferase"/>
</dbReference>
<name>A0A1W0A5I1_9STRA</name>
<dbReference type="SUPFAM" id="SSF55729">
    <property type="entry name" value="Acyl-CoA N-acyltransferases (Nat)"/>
    <property type="match status" value="1"/>
</dbReference>
<keyword evidence="3" id="KW-1185">Reference proteome</keyword>
<dbReference type="GO" id="GO:0016747">
    <property type="term" value="F:acyltransferase activity, transferring groups other than amino-acyl groups"/>
    <property type="evidence" value="ECO:0007669"/>
    <property type="project" value="InterPro"/>
</dbReference>
<dbReference type="EMBL" id="JNBS01000447">
    <property type="protein sequence ID" value="OQS05532.1"/>
    <property type="molecule type" value="Genomic_DNA"/>
</dbReference>
<gene>
    <name evidence="2" type="ORF">THRCLA_02357</name>
</gene>
<sequence length="154" mass="17612">MSVSWSCKRFDQLSAELLYDILHTRCSVFVLEQKCVWLEVDNLDKQCLHLIGTAPDNSIAAYVRLIPPQTKEKSQVLPVISRVLTTAKHRGSGMGKQVMTRAIEECSQQWPGQTILINAQAYLEPFYKSLGFVQTSEMYDEDGIMHMDMERKNI</sequence>
<reference evidence="2 3" key="1">
    <citation type="journal article" date="2014" name="Genome Biol. Evol.">
        <title>The secreted proteins of Achlya hypogyna and Thraustotheca clavata identify the ancestral oomycete secretome and reveal gene acquisitions by horizontal gene transfer.</title>
        <authorList>
            <person name="Misner I."/>
            <person name="Blouin N."/>
            <person name="Leonard G."/>
            <person name="Richards T.A."/>
            <person name="Lane C.E."/>
        </authorList>
    </citation>
    <scope>NUCLEOTIDE SEQUENCE [LARGE SCALE GENOMIC DNA]</scope>
    <source>
        <strain evidence="2 3">ATCC 34112</strain>
    </source>
</reference>
<dbReference type="Proteomes" id="UP000243217">
    <property type="component" value="Unassembled WGS sequence"/>
</dbReference>
<dbReference type="InterPro" id="IPR000182">
    <property type="entry name" value="GNAT_dom"/>
</dbReference>
<dbReference type="AlphaFoldDB" id="A0A1W0A5I1"/>
<protein>
    <submittedName>
        <fullName evidence="2">N-acetyltransferase GCN5</fullName>
    </submittedName>
</protein>
<keyword evidence="2" id="KW-0808">Transferase</keyword>
<proteinExistence type="predicted"/>
<dbReference type="Pfam" id="PF13673">
    <property type="entry name" value="Acetyltransf_10"/>
    <property type="match status" value="1"/>
</dbReference>
<dbReference type="CDD" id="cd04301">
    <property type="entry name" value="NAT_SF"/>
    <property type="match status" value="1"/>
</dbReference>
<dbReference type="OrthoDB" id="329272at2759"/>
<feature type="domain" description="N-acetyltransferase" evidence="1">
    <location>
        <begin position="8"/>
        <end position="150"/>
    </location>
</feature>
<evidence type="ECO:0000259" key="1">
    <source>
        <dbReference type="PROSITE" id="PS51186"/>
    </source>
</evidence>
<evidence type="ECO:0000313" key="2">
    <source>
        <dbReference type="EMBL" id="OQS05532.1"/>
    </source>
</evidence>
<organism evidence="2 3">
    <name type="scientific">Thraustotheca clavata</name>
    <dbReference type="NCBI Taxonomy" id="74557"/>
    <lineage>
        <taxon>Eukaryota</taxon>
        <taxon>Sar</taxon>
        <taxon>Stramenopiles</taxon>
        <taxon>Oomycota</taxon>
        <taxon>Saprolegniomycetes</taxon>
        <taxon>Saprolegniales</taxon>
        <taxon>Achlyaceae</taxon>
        <taxon>Thraustotheca</taxon>
    </lineage>
</organism>
<dbReference type="STRING" id="74557.A0A1W0A5I1"/>
<accession>A0A1W0A5I1</accession>
<dbReference type="Gene3D" id="3.40.630.30">
    <property type="match status" value="1"/>
</dbReference>
<evidence type="ECO:0000313" key="3">
    <source>
        <dbReference type="Proteomes" id="UP000243217"/>
    </source>
</evidence>
<dbReference type="PROSITE" id="PS51186">
    <property type="entry name" value="GNAT"/>
    <property type="match status" value="1"/>
</dbReference>
<comment type="caution">
    <text evidence="2">The sequence shown here is derived from an EMBL/GenBank/DDBJ whole genome shotgun (WGS) entry which is preliminary data.</text>
</comment>